<sequence>MNTKVKDIDIKAIINDENQPRKSFDEGSINELSSSIKKYGIIQPIAVFQDGQKYRIIAGERRYRAAIKAGLNKVTCIIRESNDIREVSILENIQRESLNPIEEARAIKSLMEEKNLNQNDIASILSKSRSYIANILRLLKLDIDTITLIERGLISEGHGKALLSIKEDLKRREIVKKILEEKISVRETEKLAKELKKEKISSKDIFLKDIENRLSDLIGTKVFIEGTSNKGKLSIEFYSENQLEGIIEQLFSLE</sequence>
<dbReference type="NCBIfam" id="TIGR00180">
    <property type="entry name" value="parB_part"/>
    <property type="match status" value="1"/>
</dbReference>
<evidence type="ECO:0000256" key="1">
    <source>
        <dbReference type="ARBA" id="ARBA00006295"/>
    </source>
</evidence>
<dbReference type="InterPro" id="IPR057240">
    <property type="entry name" value="ParB_dimer_C"/>
</dbReference>
<dbReference type="RefSeq" id="WP_209661604.1">
    <property type="nucleotide sequence ID" value="NZ_JAGGLI010000032.1"/>
</dbReference>
<comment type="similarity">
    <text evidence="1">Belongs to the ParB family.</text>
</comment>
<proteinExistence type="inferred from homology"/>
<dbReference type="InterPro" id="IPR001387">
    <property type="entry name" value="Cro/C1-type_HTH"/>
</dbReference>
<dbReference type="SUPFAM" id="SSF110849">
    <property type="entry name" value="ParB/Sulfiredoxin"/>
    <property type="match status" value="1"/>
</dbReference>
<dbReference type="Pfam" id="PF02195">
    <property type="entry name" value="ParB_N"/>
    <property type="match status" value="1"/>
</dbReference>
<dbReference type="Pfam" id="PF17762">
    <property type="entry name" value="HTH_ParB"/>
    <property type="match status" value="1"/>
</dbReference>
<keyword evidence="3" id="KW-0238">DNA-binding</keyword>
<protein>
    <submittedName>
        <fullName evidence="5">ParB family chromosome partitioning protein</fullName>
    </submittedName>
</protein>
<dbReference type="InterPro" id="IPR036086">
    <property type="entry name" value="ParB/Sulfiredoxin_sf"/>
</dbReference>
<comment type="caution">
    <text evidence="5">The sequence shown here is derived from an EMBL/GenBank/DDBJ whole genome shotgun (WGS) entry which is preliminary data.</text>
</comment>
<feature type="domain" description="HTH cro/C1-type" evidence="4">
    <location>
        <begin position="107"/>
        <end position="137"/>
    </location>
</feature>
<dbReference type="Gene3D" id="3.90.1530.30">
    <property type="match status" value="1"/>
</dbReference>
<dbReference type="Pfam" id="PF23552">
    <property type="entry name" value="ParB_C"/>
    <property type="match status" value="1"/>
</dbReference>
<evidence type="ECO:0000313" key="5">
    <source>
        <dbReference type="EMBL" id="MBP2028554.1"/>
    </source>
</evidence>
<dbReference type="Gene3D" id="1.10.10.2830">
    <property type="match status" value="1"/>
</dbReference>
<reference evidence="5 6" key="1">
    <citation type="submission" date="2021-03" db="EMBL/GenBank/DDBJ databases">
        <title>Genomic Encyclopedia of Type Strains, Phase IV (KMG-IV): sequencing the most valuable type-strain genomes for metagenomic binning, comparative biology and taxonomic classification.</title>
        <authorList>
            <person name="Goeker M."/>
        </authorList>
    </citation>
    <scope>NUCLEOTIDE SEQUENCE [LARGE SCALE GENOMIC DNA]</scope>
    <source>
        <strain evidence="5 6">DSM 27512</strain>
    </source>
</reference>
<dbReference type="PANTHER" id="PTHR33375:SF1">
    <property type="entry name" value="CHROMOSOME-PARTITIONING PROTEIN PARB-RELATED"/>
    <property type="match status" value="1"/>
</dbReference>
<evidence type="ECO:0000313" key="6">
    <source>
        <dbReference type="Proteomes" id="UP001314903"/>
    </source>
</evidence>
<dbReference type="InterPro" id="IPR041468">
    <property type="entry name" value="HTH_ParB/Spo0J"/>
</dbReference>
<evidence type="ECO:0000256" key="3">
    <source>
        <dbReference type="ARBA" id="ARBA00023125"/>
    </source>
</evidence>
<dbReference type="InterPro" id="IPR003115">
    <property type="entry name" value="ParB_N"/>
</dbReference>
<keyword evidence="6" id="KW-1185">Reference proteome</keyword>
<dbReference type="EMBL" id="JAGGLI010000032">
    <property type="protein sequence ID" value="MBP2028554.1"/>
    <property type="molecule type" value="Genomic_DNA"/>
</dbReference>
<accession>A0ABS4KLB0</accession>
<name>A0ABS4KLB0_9FIRM</name>
<dbReference type="SMART" id="SM00470">
    <property type="entry name" value="ParB"/>
    <property type="match status" value="1"/>
</dbReference>
<dbReference type="InterPro" id="IPR004437">
    <property type="entry name" value="ParB/RepB/Spo0J"/>
</dbReference>
<dbReference type="PANTHER" id="PTHR33375">
    <property type="entry name" value="CHROMOSOME-PARTITIONING PROTEIN PARB-RELATED"/>
    <property type="match status" value="1"/>
</dbReference>
<dbReference type="PROSITE" id="PS50943">
    <property type="entry name" value="HTH_CROC1"/>
    <property type="match status" value="1"/>
</dbReference>
<evidence type="ECO:0000256" key="2">
    <source>
        <dbReference type="ARBA" id="ARBA00022829"/>
    </source>
</evidence>
<dbReference type="InterPro" id="IPR050336">
    <property type="entry name" value="Chromosome_partition/occlusion"/>
</dbReference>
<dbReference type="Proteomes" id="UP001314903">
    <property type="component" value="Unassembled WGS sequence"/>
</dbReference>
<dbReference type="SUPFAM" id="SSF109709">
    <property type="entry name" value="KorB DNA-binding domain-like"/>
    <property type="match status" value="1"/>
</dbReference>
<organism evidence="5 6">
    <name type="scientific">Acetoanaerobium pronyense</name>
    <dbReference type="NCBI Taxonomy" id="1482736"/>
    <lineage>
        <taxon>Bacteria</taxon>
        <taxon>Bacillati</taxon>
        <taxon>Bacillota</taxon>
        <taxon>Clostridia</taxon>
        <taxon>Peptostreptococcales</taxon>
        <taxon>Filifactoraceae</taxon>
        <taxon>Acetoanaerobium</taxon>
    </lineage>
</organism>
<evidence type="ECO:0000259" key="4">
    <source>
        <dbReference type="PROSITE" id="PS50943"/>
    </source>
</evidence>
<keyword evidence="2" id="KW-0159">Chromosome partition</keyword>
<gene>
    <name evidence="5" type="ORF">J2Z35_002380</name>
</gene>